<keyword evidence="5" id="KW-0670">Pyruvate</keyword>
<dbReference type="RefSeq" id="WP_015902674.1">
    <property type="nucleotide sequence ID" value="NC_012115.1"/>
</dbReference>
<dbReference type="EC" id="1.2.4.1" evidence="5"/>
<sequence length="323" mass="36161">MNSARVKKFYYLMKLGREFELAAKREYMNGNIAGFLHLDIGQEAVSVGTMQAFDKGDVFTHYREHVLALARGMDPRAVMAELFGKKTGVSRGKGGSMHLFEPNLDFYGGDAIVAGHLPIATGCAYARKIQGENAGVFAIFGDGASNAGAFFESINIASAWKLPIIFFLENNFYAIGTHISWVSPFIEQFNKVKNYMPAKVIDGMNVCEVYKAVSEAKEYIENGLGPYFIEAKTYRYEGHSMSDAGKYRSEEELEIYKSKDPIENLKKEALLKGLADENYFQETDAKVERIINEAVEFAKNSPEPDIEELYEGVFCKECENVIP</sequence>
<keyword evidence="2 5" id="KW-0560">Oxidoreductase</keyword>
<evidence type="ECO:0000256" key="2">
    <source>
        <dbReference type="ARBA" id="ARBA00023002"/>
    </source>
</evidence>
<reference evidence="5 6" key="1">
    <citation type="journal article" date="2009" name="PLoS Genet.">
        <title>Adaptations to submarine hydrothermal environments exemplified by the genome of Nautilia profundicola.</title>
        <authorList>
            <person name="Campbell B.J."/>
            <person name="Smith J.L."/>
            <person name="Hanson T.E."/>
            <person name="Klotz M.G."/>
            <person name="Stein L.Y."/>
            <person name="Lee C.K."/>
            <person name="Wu D."/>
            <person name="Robinson J.M."/>
            <person name="Khouri H.M."/>
            <person name="Eisen J.A."/>
            <person name="Cary S.C."/>
        </authorList>
    </citation>
    <scope>NUCLEOTIDE SEQUENCE [LARGE SCALE GENOMIC DNA]</scope>
    <source>
        <strain evidence="6">ATCC BAA-1463 / DSM 18972 / AmH</strain>
    </source>
</reference>
<dbReference type="InterPro" id="IPR001017">
    <property type="entry name" value="DH_E1"/>
</dbReference>
<dbReference type="KEGG" id="nam:NAMH_0772"/>
<dbReference type="AlphaFoldDB" id="B9L967"/>
<keyword evidence="3" id="KW-0786">Thiamine pyrophosphate</keyword>
<dbReference type="Gene3D" id="3.40.50.970">
    <property type="match status" value="1"/>
</dbReference>
<dbReference type="STRING" id="598659.NAMH_0772"/>
<comment type="cofactor">
    <cofactor evidence="1">
        <name>thiamine diphosphate</name>
        <dbReference type="ChEBI" id="CHEBI:58937"/>
    </cofactor>
</comment>
<evidence type="ECO:0000313" key="5">
    <source>
        <dbReference type="EMBL" id="ACM93622.1"/>
    </source>
</evidence>
<dbReference type="GO" id="GO:0006086">
    <property type="term" value="P:pyruvate decarboxylation to acetyl-CoA"/>
    <property type="evidence" value="ECO:0007669"/>
    <property type="project" value="TreeGrafter"/>
</dbReference>
<evidence type="ECO:0000256" key="1">
    <source>
        <dbReference type="ARBA" id="ARBA00001964"/>
    </source>
</evidence>
<name>B9L967_NAUPA</name>
<evidence type="ECO:0000259" key="4">
    <source>
        <dbReference type="Pfam" id="PF00676"/>
    </source>
</evidence>
<evidence type="ECO:0000313" key="6">
    <source>
        <dbReference type="Proteomes" id="UP000000448"/>
    </source>
</evidence>
<keyword evidence="6" id="KW-1185">Reference proteome</keyword>
<dbReference type="eggNOG" id="COG1071">
    <property type="taxonomic scope" value="Bacteria"/>
</dbReference>
<proteinExistence type="predicted"/>
<organism evidence="5 6">
    <name type="scientific">Nautilia profundicola (strain ATCC BAA-1463 / DSM 18972 / AmH)</name>
    <dbReference type="NCBI Taxonomy" id="598659"/>
    <lineage>
        <taxon>Bacteria</taxon>
        <taxon>Pseudomonadati</taxon>
        <taxon>Campylobacterota</taxon>
        <taxon>Epsilonproteobacteria</taxon>
        <taxon>Nautiliales</taxon>
        <taxon>Nautiliaceae</taxon>
        <taxon>Nautilia</taxon>
    </lineage>
</organism>
<gene>
    <name evidence="5" type="ordered locus">NAMH_0772</name>
</gene>
<dbReference type="OrthoDB" id="9766715at2"/>
<protein>
    <submittedName>
        <fullName evidence="5">Pyruvate dehydrogenase E1 component, alpha subunit</fullName>
        <ecNumber evidence="5">1.2.4.1</ecNumber>
    </submittedName>
</protein>
<dbReference type="CDD" id="cd02000">
    <property type="entry name" value="TPP_E1_PDC_ADC_BCADC"/>
    <property type="match status" value="1"/>
</dbReference>
<feature type="domain" description="Dehydrogenase E1 component" evidence="4">
    <location>
        <begin position="13"/>
        <end position="306"/>
    </location>
</feature>
<dbReference type="HOGENOM" id="CLU_029393_5_0_7"/>
<dbReference type="Proteomes" id="UP000000448">
    <property type="component" value="Chromosome"/>
</dbReference>
<dbReference type="PANTHER" id="PTHR11516">
    <property type="entry name" value="PYRUVATE DEHYDROGENASE E1 COMPONENT, ALPHA SUBUNIT BACTERIAL AND ORGANELLAR"/>
    <property type="match status" value="1"/>
</dbReference>
<dbReference type="Pfam" id="PF00676">
    <property type="entry name" value="E1_dh"/>
    <property type="match status" value="1"/>
</dbReference>
<dbReference type="GO" id="GO:0004739">
    <property type="term" value="F:pyruvate dehydrogenase (acetyl-transferring) activity"/>
    <property type="evidence" value="ECO:0007669"/>
    <property type="project" value="UniProtKB-EC"/>
</dbReference>
<dbReference type="InterPro" id="IPR029061">
    <property type="entry name" value="THDP-binding"/>
</dbReference>
<dbReference type="EMBL" id="CP001279">
    <property type="protein sequence ID" value="ACM93622.1"/>
    <property type="molecule type" value="Genomic_DNA"/>
</dbReference>
<dbReference type="PANTHER" id="PTHR11516:SF60">
    <property type="entry name" value="PYRUVATE DEHYDROGENASE E1 COMPONENT SUBUNIT ALPHA"/>
    <property type="match status" value="1"/>
</dbReference>
<evidence type="ECO:0000256" key="3">
    <source>
        <dbReference type="ARBA" id="ARBA00023052"/>
    </source>
</evidence>
<dbReference type="SUPFAM" id="SSF52518">
    <property type="entry name" value="Thiamin diphosphate-binding fold (THDP-binding)"/>
    <property type="match status" value="1"/>
</dbReference>
<accession>B9L967</accession>
<dbReference type="InterPro" id="IPR050642">
    <property type="entry name" value="PDH_E1_Alpha_Subunit"/>
</dbReference>